<dbReference type="EMBL" id="KI926313">
    <property type="protein sequence ID" value="ETW38255.1"/>
    <property type="molecule type" value="Genomic_DNA"/>
</dbReference>
<dbReference type="AlphaFoldDB" id="A0A024WCY6"/>
<dbReference type="Pfam" id="PF02009">
    <property type="entry name" value="RIFIN"/>
    <property type="match status" value="1"/>
</dbReference>
<organism evidence="2 3">
    <name type="scientific">Plasmodium falciparum Tanzania</name>
    <name type="common">2000708</name>
    <dbReference type="NCBI Taxonomy" id="1036725"/>
    <lineage>
        <taxon>Eukaryota</taxon>
        <taxon>Sar</taxon>
        <taxon>Alveolata</taxon>
        <taxon>Apicomplexa</taxon>
        <taxon>Aconoidasida</taxon>
        <taxon>Haemosporida</taxon>
        <taxon>Plasmodiidae</taxon>
        <taxon>Plasmodium</taxon>
        <taxon>Plasmodium (Laverania)</taxon>
    </lineage>
</organism>
<reference evidence="2 3" key="1">
    <citation type="submission" date="2013-02" db="EMBL/GenBank/DDBJ databases">
        <title>The Genome Annotation of Plasmodium falciparum Tanzania (2000708).</title>
        <authorList>
            <consortium name="The Broad Institute Genome Sequencing Platform"/>
            <consortium name="The Broad Institute Genome Sequencing Center for Infectious Disease"/>
            <person name="Neafsey D."/>
            <person name="Hoffman S."/>
            <person name="Volkman S."/>
            <person name="Rosenthal P."/>
            <person name="Walker B."/>
            <person name="Young S.K."/>
            <person name="Zeng Q."/>
            <person name="Gargeya S."/>
            <person name="Fitzgerald M."/>
            <person name="Haas B."/>
            <person name="Abouelleil A."/>
            <person name="Allen A.W."/>
            <person name="Alvarado L."/>
            <person name="Arachchi H.M."/>
            <person name="Berlin A.M."/>
            <person name="Chapman S.B."/>
            <person name="Gainer-Dewar J."/>
            <person name="Goldberg J."/>
            <person name="Griggs A."/>
            <person name="Gujja S."/>
            <person name="Hansen M."/>
            <person name="Howarth C."/>
            <person name="Imamovic A."/>
            <person name="Ireland A."/>
            <person name="Larimer J."/>
            <person name="McCowan C."/>
            <person name="Murphy C."/>
            <person name="Pearson M."/>
            <person name="Poon T.W."/>
            <person name="Priest M."/>
            <person name="Roberts A."/>
            <person name="Saif S."/>
            <person name="Shea T."/>
            <person name="Sisk P."/>
            <person name="Sykes S."/>
            <person name="Wortman J."/>
            <person name="Nusbaum C."/>
            <person name="Birren B."/>
        </authorList>
    </citation>
    <scope>NUCLEOTIDE SEQUENCE [LARGE SCALE GENOMIC DNA]</scope>
    <source>
        <strain evidence="3">Tanzania (2000708)</strain>
    </source>
</reference>
<keyword evidence="1" id="KW-0812">Transmembrane</keyword>
<reference evidence="2 3" key="2">
    <citation type="submission" date="2013-02" db="EMBL/GenBank/DDBJ databases">
        <title>The Genome Sequence of Plasmodium falciparum Tanzania (2000708).</title>
        <authorList>
            <consortium name="The Broad Institute Genome Sequencing Platform"/>
            <consortium name="The Broad Institute Genome Sequencing Center for Infectious Disease"/>
            <person name="Neafsey D."/>
            <person name="Cheeseman I."/>
            <person name="Volkman S."/>
            <person name="Adams J."/>
            <person name="Walker B."/>
            <person name="Young S.K."/>
            <person name="Zeng Q."/>
            <person name="Gargeya S."/>
            <person name="Fitzgerald M."/>
            <person name="Haas B."/>
            <person name="Abouelleil A."/>
            <person name="Alvarado L."/>
            <person name="Arachchi H.M."/>
            <person name="Berlin A.M."/>
            <person name="Chapman S.B."/>
            <person name="Dewar J."/>
            <person name="Goldberg J."/>
            <person name="Griggs A."/>
            <person name="Gujja S."/>
            <person name="Hansen M."/>
            <person name="Howarth C."/>
            <person name="Imamovic A."/>
            <person name="Larimer J."/>
            <person name="McCowan C."/>
            <person name="Murphy C."/>
            <person name="Neiman D."/>
            <person name="Pearson M."/>
            <person name="Priest M."/>
            <person name="Roberts A."/>
            <person name="Saif S."/>
            <person name="Shea T."/>
            <person name="Sisk P."/>
            <person name="Sykes S."/>
            <person name="Wortman J."/>
            <person name="Nusbaum C."/>
            <person name="Birren B."/>
        </authorList>
    </citation>
    <scope>NUCLEOTIDE SEQUENCE [LARGE SCALE GENOMIC DNA]</scope>
    <source>
        <strain evidence="3">Tanzania (2000708)</strain>
    </source>
</reference>
<dbReference type="InterPro" id="IPR006373">
    <property type="entry name" value="VSA_Rifin"/>
</dbReference>
<evidence type="ECO:0008006" key="4">
    <source>
        <dbReference type="Google" id="ProtNLM"/>
    </source>
</evidence>
<dbReference type="Proteomes" id="UP000030708">
    <property type="component" value="Unassembled WGS sequence"/>
</dbReference>
<feature type="transmembrane region" description="Helical" evidence="1">
    <location>
        <begin position="328"/>
        <end position="350"/>
    </location>
</feature>
<keyword evidence="1" id="KW-0472">Membrane</keyword>
<proteinExistence type="predicted"/>
<evidence type="ECO:0000313" key="3">
    <source>
        <dbReference type="Proteomes" id="UP000030708"/>
    </source>
</evidence>
<name>A0A024WCY6_PLAFA</name>
<gene>
    <name evidence="2" type="ORF">PFTANZ_00987</name>
</gene>
<keyword evidence="1" id="KW-1133">Transmembrane helix</keyword>
<sequence>MKINCINILLISVPLNILVNTHKKKSITPRHTPKITTTRLLCECELYSPANYDNDPQMKSVIDNFNKQTQQRLHEYDERMKTTRQKCKDRCDNEIQKIILKDKLEKQMAEQLTTLETKIDTDDIPTCICEKSLADKMEKGCLKCAQNLGGIVAPSSGVLGEIAAFAVKGWKTKAIAAAAQEAIAKGTAAGKIAGDIHGMEIVIEGLKALKVDTLKSGIFNTFVTTKRYTDVINLASAIDAQMDASCGLSTIGTPPICVVRGKLGVISNPGGIIVKQKDAIIKVLDRALKKATQSAQELSEITAKDVAAEFTAQKTDAINTIFMSKQTAIIASIVAIVVIVLIMVIIYLILRYRRKKKMKKKLQYIKLLKE</sequence>
<evidence type="ECO:0000256" key="1">
    <source>
        <dbReference type="SAM" id="Phobius"/>
    </source>
</evidence>
<dbReference type="NCBIfam" id="TIGR01477">
    <property type="entry name" value="RIFIN"/>
    <property type="match status" value="1"/>
</dbReference>
<evidence type="ECO:0000313" key="2">
    <source>
        <dbReference type="EMBL" id="ETW38255.1"/>
    </source>
</evidence>
<protein>
    <recommendedName>
        <fullName evidence="4">Surface antigen</fullName>
    </recommendedName>
</protein>
<accession>A0A024WCY6</accession>